<evidence type="ECO:0000313" key="4">
    <source>
        <dbReference type="Proteomes" id="UP000041254"/>
    </source>
</evidence>
<feature type="chain" id="PRO_5005190854" evidence="2">
    <location>
        <begin position="23"/>
        <end position="509"/>
    </location>
</feature>
<feature type="region of interest" description="Disordered" evidence="1">
    <location>
        <begin position="179"/>
        <end position="245"/>
    </location>
</feature>
<feature type="compositionally biased region" description="Basic and acidic residues" evidence="1">
    <location>
        <begin position="213"/>
        <end position="226"/>
    </location>
</feature>
<organism evidence="3 4">
    <name type="scientific">Vitrella brassicaformis (strain CCMP3155)</name>
    <dbReference type="NCBI Taxonomy" id="1169540"/>
    <lineage>
        <taxon>Eukaryota</taxon>
        <taxon>Sar</taxon>
        <taxon>Alveolata</taxon>
        <taxon>Colpodellida</taxon>
        <taxon>Vitrellaceae</taxon>
        <taxon>Vitrella</taxon>
    </lineage>
</organism>
<accession>A0A0G4GQN3</accession>
<dbReference type="Proteomes" id="UP000041254">
    <property type="component" value="Unassembled WGS sequence"/>
</dbReference>
<sequence length="509" mass="55024">MKLVTVDPALFAFLLVVPAALCFNAPPSSWTHSFRNGLTRAHYYAPPPAKRGSGLAGDILRTSGSQWPPKGEGVDDETPQDMRDIEDMTEMVEEKLLGEWDSGPEIETGKLSPDAEAKGKKATRVKFLIPTDDFNYYEQLAVRGRQQLKTDSAAKVVAEMNLKDVPSTDEDRQWAVMLGPVGKNPSELPDPVQEPSEEKKEPDYLSDYVGDWADERERSEDYEKMVKSGASEEGTSSDKASVEEVTGGVSEGAVLSATMGQLSSYIASLEALTADKAGLDAAIKEVLTETDASIGLKDKIDAAVPQLLTSLKAMVGSADQDSTVDSFINEKKSSAGTIQKMLSLLEGAPEGVPIRPDDIAVVNSMVGKDMDPKVEEEIEASMETDFLATYLNILPAGERDAALSNYEKWGFMPAGVSAATVKGKAEKGDLVLDSGRLKMMGEIYKVLDLVGTLGEASEDELKARGVTPQIASILRALGDSERIEADQLEFGETQIEKSVFSEDFLAMKM</sequence>
<dbReference type="EMBL" id="CDMY01000760">
    <property type="protein sequence ID" value="CEM32766.1"/>
    <property type="molecule type" value="Genomic_DNA"/>
</dbReference>
<keyword evidence="4" id="KW-1185">Reference proteome</keyword>
<keyword evidence="2" id="KW-0732">Signal</keyword>
<name>A0A0G4GQN3_VITBC</name>
<gene>
    <name evidence="3" type="ORF">Vbra_10213</name>
</gene>
<evidence type="ECO:0000256" key="1">
    <source>
        <dbReference type="SAM" id="MobiDB-lite"/>
    </source>
</evidence>
<proteinExistence type="predicted"/>
<dbReference type="InParanoid" id="A0A0G4GQN3"/>
<dbReference type="AlphaFoldDB" id="A0A0G4GQN3"/>
<dbReference type="VEuPathDB" id="CryptoDB:Vbra_10213"/>
<evidence type="ECO:0000256" key="2">
    <source>
        <dbReference type="SAM" id="SignalP"/>
    </source>
</evidence>
<protein>
    <submittedName>
        <fullName evidence="3">Uncharacterized protein</fullName>
    </submittedName>
</protein>
<evidence type="ECO:0000313" key="3">
    <source>
        <dbReference type="EMBL" id="CEM32766.1"/>
    </source>
</evidence>
<feature type="signal peptide" evidence="2">
    <location>
        <begin position="1"/>
        <end position="22"/>
    </location>
</feature>
<reference evidence="3 4" key="1">
    <citation type="submission" date="2014-11" db="EMBL/GenBank/DDBJ databases">
        <authorList>
            <person name="Zhu J."/>
            <person name="Qi W."/>
            <person name="Song R."/>
        </authorList>
    </citation>
    <scope>NUCLEOTIDE SEQUENCE [LARGE SCALE GENOMIC DNA]</scope>
</reference>